<keyword evidence="2" id="KW-1185">Reference proteome</keyword>
<gene>
    <name evidence="1" type="ORF">CEXT_256481</name>
</gene>
<sequence>MLNEVKNKNFHFQTSQNVAICLQTPPKPRGHSEEITTIFAIFCSNETQLPLCLQSALRFISIPEAILCQRSQTKLFQRSVSFTDTRVIRNLIRSFLKGKKSKLFPCVPFDSVIIRFHVTTGELPCDRELIHWVPN</sequence>
<dbReference type="EMBL" id="BPLR01015683">
    <property type="protein sequence ID" value="GIY77793.1"/>
    <property type="molecule type" value="Genomic_DNA"/>
</dbReference>
<organism evidence="1 2">
    <name type="scientific">Caerostris extrusa</name>
    <name type="common">Bark spider</name>
    <name type="synonym">Caerostris bankana</name>
    <dbReference type="NCBI Taxonomy" id="172846"/>
    <lineage>
        <taxon>Eukaryota</taxon>
        <taxon>Metazoa</taxon>
        <taxon>Ecdysozoa</taxon>
        <taxon>Arthropoda</taxon>
        <taxon>Chelicerata</taxon>
        <taxon>Arachnida</taxon>
        <taxon>Araneae</taxon>
        <taxon>Araneomorphae</taxon>
        <taxon>Entelegynae</taxon>
        <taxon>Araneoidea</taxon>
        <taxon>Araneidae</taxon>
        <taxon>Caerostris</taxon>
    </lineage>
</organism>
<reference evidence="1 2" key="1">
    <citation type="submission" date="2021-06" db="EMBL/GenBank/DDBJ databases">
        <title>Caerostris extrusa draft genome.</title>
        <authorList>
            <person name="Kono N."/>
            <person name="Arakawa K."/>
        </authorList>
    </citation>
    <scope>NUCLEOTIDE SEQUENCE [LARGE SCALE GENOMIC DNA]</scope>
</reference>
<evidence type="ECO:0000313" key="1">
    <source>
        <dbReference type="EMBL" id="GIY77793.1"/>
    </source>
</evidence>
<name>A0AAV4W850_CAEEX</name>
<dbReference type="AlphaFoldDB" id="A0AAV4W850"/>
<dbReference type="Proteomes" id="UP001054945">
    <property type="component" value="Unassembled WGS sequence"/>
</dbReference>
<accession>A0AAV4W850</accession>
<proteinExistence type="predicted"/>
<comment type="caution">
    <text evidence="1">The sequence shown here is derived from an EMBL/GenBank/DDBJ whole genome shotgun (WGS) entry which is preliminary data.</text>
</comment>
<protein>
    <submittedName>
        <fullName evidence="1">Uncharacterized protein</fullName>
    </submittedName>
</protein>
<evidence type="ECO:0000313" key="2">
    <source>
        <dbReference type="Proteomes" id="UP001054945"/>
    </source>
</evidence>